<proteinExistence type="predicted"/>
<feature type="signal peptide" evidence="1">
    <location>
        <begin position="1"/>
        <end position="20"/>
    </location>
</feature>
<dbReference type="Proteomes" id="UP000663832">
    <property type="component" value="Unassembled WGS sequence"/>
</dbReference>
<evidence type="ECO:0000313" key="4">
    <source>
        <dbReference type="Proteomes" id="UP000663832"/>
    </source>
</evidence>
<reference evidence="3" key="1">
    <citation type="submission" date="2021-02" db="EMBL/GenBank/DDBJ databases">
        <authorList>
            <person name="Nowell W R."/>
        </authorList>
    </citation>
    <scope>NUCLEOTIDE SEQUENCE</scope>
</reference>
<gene>
    <name evidence="2" type="ORF">BJG266_LOCUS3268</name>
    <name evidence="3" type="ORF">QVE165_LOCUS16523</name>
</gene>
<dbReference type="AlphaFoldDB" id="A0A814IXX5"/>
<name>A0A814IXX5_9BILA</name>
<dbReference type="Proteomes" id="UP000663877">
    <property type="component" value="Unassembled WGS sequence"/>
</dbReference>
<evidence type="ECO:0000313" key="3">
    <source>
        <dbReference type="EMBL" id="CAF1030704.1"/>
    </source>
</evidence>
<sequence>MNTWYAILSMLVIYIGVAECNNNTIQVSSERAASYCYFCGANCPRPFYPSSPYVSQVRSTTGWCVSMTTATTSYPYTLGVAVPNLCTSNGCSWKIYSGVNTWVCCCNNNLCNVGFQPATTPRPSVNTCYFCSTCPRPFDRYSSLVTEVSSSNGWCAKMSLASSRDAVATRGPAATGVCTSRGCSWKLYNGVNTYICCCNGFRCNTGVSATKSTIGLLSAALMMIVMARKNF</sequence>
<protein>
    <submittedName>
        <fullName evidence="3">Uncharacterized protein</fullName>
    </submittedName>
</protein>
<keyword evidence="1" id="KW-0732">Signal</keyword>
<accession>A0A814IXX5</accession>
<keyword evidence="4" id="KW-1185">Reference proteome</keyword>
<dbReference type="EMBL" id="CAJNOI010000007">
    <property type="protein sequence ID" value="CAF0765618.1"/>
    <property type="molecule type" value="Genomic_DNA"/>
</dbReference>
<dbReference type="OrthoDB" id="9988013at2759"/>
<organism evidence="3 4">
    <name type="scientific">Adineta steineri</name>
    <dbReference type="NCBI Taxonomy" id="433720"/>
    <lineage>
        <taxon>Eukaryota</taxon>
        <taxon>Metazoa</taxon>
        <taxon>Spiralia</taxon>
        <taxon>Gnathifera</taxon>
        <taxon>Rotifera</taxon>
        <taxon>Eurotatoria</taxon>
        <taxon>Bdelloidea</taxon>
        <taxon>Adinetida</taxon>
        <taxon>Adinetidae</taxon>
        <taxon>Adineta</taxon>
    </lineage>
</organism>
<comment type="caution">
    <text evidence="3">The sequence shown here is derived from an EMBL/GenBank/DDBJ whole genome shotgun (WGS) entry which is preliminary data.</text>
</comment>
<feature type="chain" id="PRO_5036410281" evidence="1">
    <location>
        <begin position="21"/>
        <end position="231"/>
    </location>
</feature>
<dbReference type="EMBL" id="CAJNOM010000093">
    <property type="protein sequence ID" value="CAF1030704.1"/>
    <property type="molecule type" value="Genomic_DNA"/>
</dbReference>
<evidence type="ECO:0000256" key="1">
    <source>
        <dbReference type="SAM" id="SignalP"/>
    </source>
</evidence>
<evidence type="ECO:0000313" key="2">
    <source>
        <dbReference type="EMBL" id="CAF0765618.1"/>
    </source>
</evidence>